<organism evidence="1 2">
    <name type="scientific">Pseudoalteromonas rubra</name>
    <dbReference type="NCBI Taxonomy" id="43658"/>
    <lineage>
        <taxon>Bacteria</taxon>
        <taxon>Pseudomonadati</taxon>
        <taxon>Pseudomonadota</taxon>
        <taxon>Gammaproteobacteria</taxon>
        <taxon>Alteromonadales</taxon>
        <taxon>Pseudoalteromonadaceae</taxon>
        <taxon>Pseudoalteromonas</taxon>
    </lineage>
</organism>
<sequence length="49" mass="5441">MLLVVLAEYGLVDEQSSSHSKTKSFEIKEVTVFIASVYFSTRLNAGESE</sequence>
<gene>
    <name evidence="1" type="ORF">PRUB_a3409</name>
</gene>
<reference evidence="1 2" key="1">
    <citation type="journal article" date="2012" name="J. Bacteriol.">
        <title>Genome sequence of the cycloprodigiosin-producing bacterial strain Pseudoalteromonas rubra ATCC 29570(T).</title>
        <authorList>
            <person name="Xie B.B."/>
            <person name="Shu Y.L."/>
            <person name="Qin Q.L."/>
            <person name="Rong J.C."/>
            <person name="Zhang X.Y."/>
            <person name="Chen X.L."/>
            <person name="Zhou B.C."/>
            <person name="Zhang Y.Z."/>
        </authorList>
    </citation>
    <scope>NUCLEOTIDE SEQUENCE [LARGE SCALE GENOMIC DNA]</scope>
    <source>
        <strain evidence="1 2">DSM 6842</strain>
    </source>
</reference>
<comment type="caution">
    <text evidence="1">The sequence shown here is derived from an EMBL/GenBank/DDBJ whole genome shotgun (WGS) entry which is preliminary data.</text>
</comment>
<proteinExistence type="predicted"/>
<dbReference type="Proteomes" id="UP000016480">
    <property type="component" value="Unassembled WGS sequence"/>
</dbReference>
<evidence type="ECO:0000313" key="1">
    <source>
        <dbReference type="EMBL" id="KAF7783595.1"/>
    </source>
</evidence>
<name>A0A8T0C2Z1_9GAMM</name>
<evidence type="ECO:0000313" key="2">
    <source>
        <dbReference type="Proteomes" id="UP000016480"/>
    </source>
</evidence>
<protein>
    <submittedName>
        <fullName evidence="1">Uncharacterized protein</fullName>
    </submittedName>
</protein>
<accession>A0A8T0C2Z1</accession>
<dbReference type="AlphaFoldDB" id="A0A8T0C2Z1"/>
<dbReference type="EMBL" id="AHCD03000043">
    <property type="protein sequence ID" value="KAF7783595.1"/>
    <property type="molecule type" value="Genomic_DNA"/>
</dbReference>